<dbReference type="AlphaFoldDB" id="D5G4M5"/>
<feature type="domain" description="Methyltransferase" evidence="7">
    <location>
        <begin position="98"/>
        <end position="239"/>
    </location>
</feature>
<evidence type="ECO:0000256" key="3">
    <source>
        <dbReference type="ARBA" id="ARBA00022679"/>
    </source>
</evidence>
<evidence type="ECO:0000313" key="9">
    <source>
        <dbReference type="Proteomes" id="UP000006911"/>
    </source>
</evidence>
<dbReference type="HOGENOM" id="CLU_044783_1_1_1"/>
<comment type="function">
    <text evidence="5">S-adenosyl-L-methionine-dependent protein-lysine N-methyltransferase that mono- and dimethylates elongation factor 1-alpha at 'Lys-316'. May play a role in intracellular transport.</text>
</comment>
<dbReference type="Pfam" id="PF13847">
    <property type="entry name" value="Methyltransf_31"/>
    <property type="match status" value="1"/>
</dbReference>
<keyword evidence="4 5" id="KW-0949">S-adenosyl-L-methionine</keyword>
<sequence>MCPTLRSHDLSAEESLLEPPIPNQSSNSKSPLSPSPPIHPFSVTNRPKKKKSWDETYTLESQNFNADPANEGHVWFSESDAELRILSFLRRIAPEARSFLDIGTGNGHLLFEIVEEGSWDGGLFVGVDYSDGAVALARSIAKGRGVEEGKVAFWVADILALGDGEVEAEEWVPRGGFDVCLDKGTFDAISLGDGRLPDGRRVYEGYAERVVRVMKRGGGLLVVTSCNWTEEELKGKMLASEGMVFANEGIELEYHGRIEYPSFSFGGQKGQTISSVCFRRK</sequence>
<protein>
    <recommendedName>
        <fullName evidence="5">Protein-lysine N-methyltransferase EFM4</fullName>
        <ecNumber evidence="5">2.1.1.-</ecNumber>
    </recommendedName>
    <alternativeName>
        <fullName evidence="5">Elongation factor methyltransferase 4</fullName>
    </alternativeName>
</protein>
<evidence type="ECO:0000313" key="8">
    <source>
        <dbReference type="EMBL" id="CAZ79468.1"/>
    </source>
</evidence>
<keyword evidence="2 5" id="KW-0489">Methyltransferase</keyword>
<feature type="compositionally biased region" description="Basic and acidic residues" evidence="6">
    <location>
        <begin position="1"/>
        <end position="11"/>
    </location>
</feature>
<dbReference type="HAMAP" id="MF_03188">
    <property type="entry name" value="Methyltr_EFM4"/>
    <property type="match status" value="1"/>
</dbReference>
<dbReference type="FunCoup" id="D5G4M5">
    <property type="interactions" value="715"/>
</dbReference>
<dbReference type="SUPFAM" id="SSF53335">
    <property type="entry name" value="S-adenosyl-L-methionine-dependent methyltransferases"/>
    <property type="match status" value="1"/>
</dbReference>
<dbReference type="EC" id="2.1.1.-" evidence="5"/>
<dbReference type="GeneID" id="9188405"/>
<keyword evidence="1 5" id="KW-0963">Cytoplasm</keyword>
<dbReference type="GO" id="GO:0005737">
    <property type="term" value="C:cytoplasm"/>
    <property type="evidence" value="ECO:0007669"/>
    <property type="project" value="UniProtKB-SubCell"/>
</dbReference>
<comment type="similarity">
    <text evidence="5">Belongs to the class I-like SAM-binding methyltransferase superfamily. EFM4 family.</text>
</comment>
<dbReference type="eggNOG" id="KOG1271">
    <property type="taxonomic scope" value="Eukaryota"/>
</dbReference>
<dbReference type="InterPro" id="IPR026635">
    <property type="entry name" value="Efm4/METTL10"/>
</dbReference>
<keyword evidence="5" id="KW-0813">Transport</keyword>
<organism evidence="8 9">
    <name type="scientific">Tuber melanosporum (strain Mel28)</name>
    <name type="common">Perigord black truffle</name>
    <dbReference type="NCBI Taxonomy" id="656061"/>
    <lineage>
        <taxon>Eukaryota</taxon>
        <taxon>Fungi</taxon>
        <taxon>Dikarya</taxon>
        <taxon>Ascomycota</taxon>
        <taxon>Pezizomycotina</taxon>
        <taxon>Pezizomycetes</taxon>
        <taxon>Pezizales</taxon>
        <taxon>Tuberaceae</taxon>
        <taxon>Tuber</taxon>
    </lineage>
</organism>
<dbReference type="GO" id="GO:0006417">
    <property type="term" value="P:regulation of translation"/>
    <property type="evidence" value="ECO:0007669"/>
    <property type="project" value="EnsemblFungi"/>
</dbReference>
<evidence type="ECO:0000256" key="6">
    <source>
        <dbReference type="SAM" id="MobiDB-lite"/>
    </source>
</evidence>
<feature type="compositionally biased region" description="Low complexity" evidence="6">
    <location>
        <begin position="23"/>
        <end position="32"/>
    </location>
</feature>
<dbReference type="STRING" id="656061.D5G4M5"/>
<evidence type="ECO:0000256" key="5">
    <source>
        <dbReference type="HAMAP-Rule" id="MF_03188"/>
    </source>
</evidence>
<dbReference type="KEGG" id="tml:GSTUM_00000013001"/>
<accession>D5G4M5</accession>
<dbReference type="EMBL" id="FN429989">
    <property type="protein sequence ID" value="CAZ79468.1"/>
    <property type="molecule type" value="Genomic_DNA"/>
</dbReference>
<name>D5G4M5_TUBMM</name>
<dbReference type="InterPro" id="IPR029063">
    <property type="entry name" value="SAM-dependent_MTases_sf"/>
</dbReference>
<dbReference type="OMA" id="PTPSFQF"/>
<dbReference type="PANTHER" id="PTHR12843">
    <property type="entry name" value="PROTEIN-LYSINE N-METHYLTRANSFERASE METTL10"/>
    <property type="match status" value="1"/>
</dbReference>
<evidence type="ECO:0000256" key="4">
    <source>
        <dbReference type="ARBA" id="ARBA00022691"/>
    </source>
</evidence>
<evidence type="ECO:0000259" key="7">
    <source>
        <dbReference type="Pfam" id="PF13847"/>
    </source>
</evidence>
<dbReference type="GO" id="GO:0016192">
    <property type="term" value="P:vesicle-mediated transport"/>
    <property type="evidence" value="ECO:0007669"/>
    <property type="project" value="UniProtKB-UniRule"/>
</dbReference>
<comment type="subcellular location">
    <subcellularLocation>
        <location evidence="5">Cytoplasm</location>
    </subcellularLocation>
</comment>
<dbReference type="Gene3D" id="3.40.50.150">
    <property type="entry name" value="Vaccinia Virus protein VP39"/>
    <property type="match status" value="1"/>
</dbReference>
<dbReference type="PANTHER" id="PTHR12843:SF5">
    <property type="entry name" value="EEF1A LYSINE METHYLTRANSFERASE 2"/>
    <property type="match status" value="1"/>
</dbReference>
<dbReference type="CDD" id="cd02440">
    <property type="entry name" value="AdoMet_MTases"/>
    <property type="match status" value="1"/>
</dbReference>
<keyword evidence="3 5" id="KW-0808">Transferase</keyword>
<dbReference type="GO" id="GO:0016279">
    <property type="term" value="F:protein-lysine N-methyltransferase activity"/>
    <property type="evidence" value="ECO:0007669"/>
    <property type="project" value="UniProtKB-UniRule"/>
</dbReference>
<dbReference type="GO" id="GO:0032259">
    <property type="term" value="P:methylation"/>
    <property type="evidence" value="ECO:0007669"/>
    <property type="project" value="UniProtKB-KW"/>
</dbReference>
<evidence type="ECO:0000256" key="1">
    <source>
        <dbReference type="ARBA" id="ARBA00022490"/>
    </source>
</evidence>
<dbReference type="InterPro" id="IPR025714">
    <property type="entry name" value="Methyltranfer_dom"/>
</dbReference>
<proteinExistence type="inferred from homology"/>
<reference evidence="8 9" key="1">
    <citation type="journal article" date="2010" name="Nature">
        <title>Perigord black truffle genome uncovers evolutionary origins and mechanisms of symbiosis.</title>
        <authorList>
            <person name="Martin F."/>
            <person name="Kohler A."/>
            <person name="Murat C."/>
            <person name="Balestrini R."/>
            <person name="Coutinho P.M."/>
            <person name="Jaillon O."/>
            <person name="Montanini B."/>
            <person name="Morin E."/>
            <person name="Noel B."/>
            <person name="Percudani R."/>
            <person name="Porcel B."/>
            <person name="Rubini A."/>
            <person name="Amicucci A."/>
            <person name="Amselem J."/>
            <person name="Anthouard V."/>
            <person name="Arcioni S."/>
            <person name="Artiguenave F."/>
            <person name="Aury J.M."/>
            <person name="Ballario P."/>
            <person name="Bolchi A."/>
            <person name="Brenna A."/>
            <person name="Brun A."/>
            <person name="Buee M."/>
            <person name="Cantarel B."/>
            <person name="Chevalier G."/>
            <person name="Couloux A."/>
            <person name="Da Silva C."/>
            <person name="Denoeud F."/>
            <person name="Duplessis S."/>
            <person name="Ghignone S."/>
            <person name="Hilselberger B."/>
            <person name="Iotti M."/>
            <person name="Marcais B."/>
            <person name="Mello A."/>
            <person name="Miranda M."/>
            <person name="Pacioni G."/>
            <person name="Quesneville H."/>
            <person name="Riccioni C."/>
            <person name="Ruotolo R."/>
            <person name="Splivallo R."/>
            <person name="Stocchi V."/>
            <person name="Tisserant E."/>
            <person name="Viscomi A.R."/>
            <person name="Zambonelli A."/>
            <person name="Zampieri E."/>
            <person name="Henrissat B."/>
            <person name="Lebrun M.H."/>
            <person name="Paolocci F."/>
            <person name="Bonfante P."/>
            <person name="Ottonello S."/>
            <person name="Wincker P."/>
        </authorList>
    </citation>
    <scope>NUCLEOTIDE SEQUENCE [LARGE SCALE GENOMIC DNA]</scope>
    <source>
        <strain evidence="8 9">Mel28</strain>
    </source>
</reference>
<dbReference type="InParanoid" id="D5G4M5"/>
<feature type="region of interest" description="Disordered" evidence="6">
    <location>
        <begin position="1"/>
        <end position="54"/>
    </location>
</feature>
<keyword evidence="9" id="KW-1185">Reference proteome</keyword>
<dbReference type="Proteomes" id="UP000006911">
    <property type="component" value="Unassembled WGS sequence"/>
</dbReference>
<evidence type="ECO:0000256" key="2">
    <source>
        <dbReference type="ARBA" id="ARBA00022603"/>
    </source>
</evidence>
<dbReference type="RefSeq" id="XP_002835311.1">
    <property type="nucleotide sequence ID" value="XM_002835265.1"/>
</dbReference>
<gene>
    <name evidence="5" type="primary">EFM4</name>
    <name evidence="8" type="ORF">GSTUM_00000013001</name>
</gene>